<keyword evidence="6" id="KW-0812">Transmembrane</keyword>
<dbReference type="KEGG" id="vte:BHY08_09530"/>
<feature type="compositionally biased region" description="Low complexity" evidence="5">
    <location>
        <begin position="176"/>
        <end position="193"/>
    </location>
</feature>
<feature type="domain" description="Gram-positive cocci surface proteins LPxTG" evidence="8">
    <location>
        <begin position="211"/>
        <end position="242"/>
    </location>
</feature>
<protein>
    <recommendedName>
        <fullName evidence="8">Gram-positive cocci surface proteins LPxTG domain-containing protein</fullName>
    </recommendedName>
</protein>
<evidence type="ECO:0000313" key="9">
    <source>
        <dbReference type="EMBL" id="APB32026.1"/>
    </source>
</evidence>
<dbReference type="AlphaFoldDB" id="A0A1J0A7X5"/>
<dbReference type="EMBL" id="CP017267">
    <property type="protein sequence ID" value="APB32026.1"/>
    <property type="molecule type" value="Genomic_DNA"/>
</dbReference>
<keyword evidence="6" id="KW-1133">Transmembrane helix</keyword>
<dbReference type="PROSITE" id="PS50847">
    <property type="entry name" value="GRAM_POS_ANCHORING"/>
    <property type="match status" value="1"/>
</dbReference>
<evidence type="ECO:0000256" key="2">
    <source>
        <dbReference type="ARBA" id="ARBA00022525"/>
    </source>
</evidence>
<evidence type="ECO:0000256" key="3">
    <source>
        <dbReference type="ARBA" id="ARBA00022729"/>
    </source>
</evidence>
<dbReference type="OrthoDB" id="2200464at2"/>
<sequence>MKKLIWSSILISTLMVGNISQAADSSTATKESESISQVTTNSTETTTEFTSEAIPDGLAITKSDISLLISDMVNEGKLSQFQYEDFQARIEKATTIEEVTLVYSDALDLAKLNKDLYQSSFDEKVYNTKYQLGLLVKAGKLTQKQADQFIEKIDKSTTIEELDNLWAEIEATVNKSTDTTSSTNSSSSSVKQTQEVKITPKSDTKNSSSNLPKTGEKESNVGLQLIAVVSLLMTVILIKRKS</sequence>
<name>A0A1J0A7X5_9ENTE</name>
<reference evidence="9 10" key="1">
    <citation type="submission" date="2016-09" db="EMBL/GenBank/DDBJ databases">
        <title>Vagococcus teuberi sp. nov., isolated from the Malian artisanal sour milk fene.</title>
        <authorList>
            <person name="Wullschleger S."/>
            <person name="Seifert C."/>
            <person name="Baumgartner S."/>
            <person name="Lacroix C."/>
            <person name="Bonfoh B."/>
            <person name="Stevens M.J."/>
            <person name="Meile L."/>
        </authorList>
    </citation>
    <scope>NUCLEOTIDE SEQUENCE [LARGE SCALE GENOMIC DNA]</scope>
    <source>
        <strain evidence="9 10">DSM 21459</strain>
    </source>
</reference>
<evidence type="ECO:0000259" key="8">
    <source>
        <dbReference type="PROSITE" id="PS50847"/>
    </source>
</evidence>
<proteinExistence type="predicted"/>
<feature type="transmembrane region" description="Helical" evidence="6">
    <location>
        <begin position="221"/>
        <end position="238"/>
    </location>
</feature>
<dbReference type="Pfam" id="PF01468">
    <property type="entry name" value="GA"/>
    <property type="match status" value="2"/>
</dbReference>
<keyword evidence="4" id="KW-0572">Peptidoglycan-anchor</keyword>
<evidence type="ECO:0000256" key="5">
    <source>
        <dbReference type="SAM" id="MobiDB-lite"/>
    </source>
</evidence>
<evidence type="ECO:0000256" key="1">
    <source>
        <dbReference type="ARBA" id="ARBA00022512"/>
    </source>
</evidence>
<dbReference type="InterPro" id="IPR019931">
    <property type="entry name" value="LPXTG_anchor"/>
</dbReference>
<accession>A0A1J0A7X5</accession>
<dbReference type="RefSeq" id="WP_071457635.1">
    <property type="nucleotide sequence ID" value="NZ_CP017267.1"/>
</dbReference>
<dbReference type="Proteomes" id="UP000191200">
    <property type="component" value="Chromosome"/>
</dbReference>
<dbReference type="NCBIfam" id="TIGR01167">
    <property type="entry name" value="LPXTG_anchor"/>
    <property type="match status" value="1"/>
</dbReference>
<evidence type="ECO:0000256" key="6">
    <source>
        <dbReference type="SAM" id="Phobius"/>
    </source>
</evidence>
<evidence type="ECO:0000256" key="7">
    <source>
        <dbReference type="SAM" id="SignalP"/>
    </source>
</evidence>
<gene>
    <name evidence="9" type="ORF">BHY08_09530</name>
</gene>
<dbReference type="InterPro" id="IPR002988">
    <property type="entry name" value="GA_module"/>
</dbReference>
<evidence type="ECO:0000256" key="4">
    <source>
        <dbReference type="ARBA" id="ARBA00023088"/>
    </source>
</evidence>
<feature type="signal peptide" evidence="7">
    <location>
        <begin position="1"/>
        <end position="22"/>
    </location>
</feature>
<feature type="chain" id="PRO_5009608654" description="Gram-positive cocci surface proteins LPxTG domain-containing protein" evidence="7">
    <location>
        <begin position="23"/>
        <end position="242"/>
    </location>
</feature>
<dbReference type="STRING" id="519472.BHY08_09530"/>
<keyword evidence="1" id="KW-0134">Cell wall</keyword>
<keyword evidence="10" id="KW-1185">Reference proteome</keyword>
<organism evidence="9 10">
    <name type="scientific">Vagococcus teuberi</name>
    <dbReference type="NCBI Taxonomy" id="519472"/>
    <lineage>
        <taxon>Bacteria</taxon>
        <taxon>Bacillati</taxon>
        <taxon>Bacillota</taxon>
        <taxon>Bacilli</taxon>
        <taxon>Lactobacillales</taxon>
        <taxon>Enterococcaceae</taxon>
        <taxon>Vagococcus</taxon>
    </lineage>
</organism>
<feature type="region of interest" description="Disordered" evidence="5">
    <location>
        <begin position="176"/>
        <end position="216"/>
    </location>
</feature>
<evidence type="ECO:0000313" key="10">
    <source>
        <dbReference type="Proteomes" id="UP000191200"/>
    </source>
</evidence>
<keyword evidence="2" id="KW-0964">Secreted</keyword>
<keyword evidence="6" id="KW-0472">Membrane</keyword>
<keyword evidence="3 7" id="KW-0732">Signal</keyword>